<dbReference type="CDD" id="cd00118">
    <property type="entry name" value="LysM"/>
    <property type="match status" value="3"/>
</dbReference>
<dbReference type="EMBL" id="SBLB01000005">
    <property type="protein sequence ID" value="RYC68385.1"/>
    <property type="molecule type" value="Genomic_DNA"/>
</dbReference>
<dbReference type="InterPro" id="IPR036779">
    <property type="entry name" value="LysM_dom_sf"/>
</dbReference>
<dbReference type="InterPro" id="IPR018392">
    <property type="entry name" value="LysM"/>
</dbReference>
<reference evidence="3 4" key="1">
    <citation type="submission" date="2019-01" db="EMBL/GenBank/DDBJ databases">
        <title>Spirosoma flava sp. nov., a propanil-degrading bacterium isolated from herbicide-contaminated soil.</title>
        <authorList>
            <person name="Zhang L."/>
            <person name="Jiang J.-D."/>
        </authorList>
    </citation>
    <scope>NUCLEOTIDE SEQUENCE [LARGE SCALE GENOMIC DNA]</scope>
    <source>
        <strain evidence="3 4">TY50</strain>
    </source>
</reference>
<dbReference type="PANTHER" id="PTHR33734:SF22">
    <property type="entry name" value="MEMBRANE-BOUND LYTIC MUREIN TRANSGLYCOSYLASE D"/>
    <property type="match status" value="1"/>
</dbReference>
<dbReference type="SMART" id="SM00257">
    <property type="entry name" value="LysM"/>
    <property type="match status" value="3"/>
</dbReference>
<organism evidence="3 4">
    <name type="scientific">Spirosoma sordidisoli</name>
    <dbReference type="NCBI Taxonomy" id="2502893"/>
    <lineage>
        <taxon>Bacteria</taxon>
        <taxon>Pseudomonadati</taxon>
        <taxon>Bacteroidota</taxon>
        <taxon>Cytophagia</taxon>
        <taxon>Cytophagales</taxon>
        <taxon>Cytophagaceae</taxon>
        <taxon>Spirosoma</taxon>
    </lineage>
</organism>
<feature type="domain" description="LysM" evidence="2">
    <location>
        <begin position="594"/>
        <end position="637"/>
    </location>
</feature>
<dbReference type="SUPFAM" id="SSF54106">
    <property type="entry name" value="LysM domain"/>
    <property type="match status" value="3"/>
</dbReference>
<gene>
    <name evidence="3" type="ORF">EQG79_18660</name>
</gene>
<keyword evidence="4" id="KW-1185">Reference proteome</keyword>
<dbReference type="Gene3D" id="3.10.350.10">
    <property type="entry name" value="LysM domain"/>
    <property type="match status" value="3"/>
</dbReference>
<feature type="domain" description="LysM" evidence="2">
    <location>
        <begin position="370"/>
        <end position="414"/>
    </location>
</feature>
<evidence type="ECO:0000313" key="4">
    <source>
        <dbReference type="Proteomes" id="UP000290407"/>
    </source>
</evidence>
<name>A0A4Q2ULK5_9BACT</name>
<sequence length="641" mass="72235">MIKHWAVSKVLRVFLAVATCSELVVAQSLPEVPAEIRFGGATIYVSEPVRYQIQQEIRQIYANRSQLEQDVDALRQLTPLLQPYLDDADLAVDFRYAALPFSPAEPAYWSLSPAQAWRLGLRIDNAVDTRLHPMLATEAVATYIKRLQERSRGDAVQLLLRYVRASTSEPVPDNNTTLLVEPGSPPLLWKILARKIAVEHEEPIYKPAASFVVYPYRNSGGKSLVTIAKQLELRIDRFSPYNRWLKEQTVPVGDDYPVLIRLTTDEFPLVRAASMAGAASQVGGLRDVGFPLLLKMPYREEGLRSSAVFYKINDMRGVQAQPCENAITLAYYGDLSVKKFLDYNELAEQDVIWPGQVYYLERKAKRAKVPFHVVQRNQTLRDVSNMYGVRLSSLLRFNRLEPRQRVRAGRILWLQKKRPSNQPVEYQALPLPVPEPEPAPVADTLMAKKEPPRVDTTAQPPRLVAPTVTQVPRSQPAVDTAGAPRVAAPIARTPTPVLTTVAPVIKQPQDKVRIHVVKAGQTYYSIAKLYKVTPQQLYFWNNLSEKIPLEIGQELAVAVPPVRGASPSVTPPAPRPAPERIVNTYVVERPDKVTYHVVKPGQTVYRVALINNVTIPDLMRWNNLKNYSIEVGQRLIIRKKQ</sequence>
<evidence type="ECO:0000259" key="2">
    <source>
        <dbReference type="PROSITE" id="PS51782"/>
    </source>
</evidence>
<accession>A0A4Q2ULK5</accession>
<dbReference type="PROSITE" id="PS51782">
    <property type="entry name" value="LYSM"/>
    <property type="match status" value="3"/>
</dbReference>
<protein>
    <submittedName>
        <fullName evidence="3">LysM peptidoglycan-binding domain-containing protein</fullName>
    </submittedName>
</protein>
<evidence type="ECO:0000313" key="3">
    <source>
        <dbReference type="EMBL" id="RYC68385.1"/>
    </source>
</evidence>
<feature type="chain" id="PRO_5020239613" evidence="1">
    <location>
        <begin position="27"/>
        <end position="641"/>
    </location>
</feature>
<dbReference type="AlphaFoldDB" id="A0A4Q2ULK5"/>
<evidence type="ECO:0000256" key="1">
    <source>
        <dbReference type="SAM" id="SignalP"/>
    </source>
</evidence>
<feature type="signal peptide" evidence="1">
    <location>
        <begin position="1"/>
        <end position="26"/>
    </location>
</feature>
<dbReference type="Pfam" id="PF01476">
    <property type="entry name" value="LysM"/>
    <property type="match status" value="4"/>
</dbReference>
<keyword evidence="1" id="KW-0732">Signal</keyword>
<feature type="domain" description="LysM" evidence="2">
    <location>
        <begin position="513"/>
        <end position="557"/>
    </location>
</feature>
<comment type="caution">
    <text evidence="3">The sequence shown here is derived from an EMBL/GenBank/DDBJ whole genome shotgun (WGS) entry which is preliminary data.</text>
</comment>
<proteinExistence type="predicted"/>
<dbReference type="PANTHER" id="PTHR33734">
    <property type="entry name" value="LYSM DOMAIN-CONTAINING GPI-ANCHORED PROTEIN 2"/>
    <property type="match status" value="1"/>
</dbReference>
<dbReference type="Proteomes" id="UP000290407">
    <property type="component" value="Unassembled WGS sequence"/>
</dbReference>